<organism evidence="2 3">
    <name type="scientific">Henosepilachna vigintioctopunctata</name>
    <dbReference type="NCBI Taxonomy" id="420089"/>
    <lineage>
        <taxon>Eukaryota</taxon>
        <taxon>Metazoa</taxon>
        <taxon>Ecdysozoa</taxon>
        <taxon>Arthropoda</taxon>
        <taxon>Hexapoda</taxon>
        <taxon>Insecta</taxon>
        <taxon>Pterygota</taxon>
        <taxon>Neoptera</taxon>
        <taxon>Endopterygota</taxon>
        <taxon>Coleoptera</taxon>
        <taxon>Polyphaga</taxon>
        <taxon>Cucujiformia</taxon>
        <taxon>Coccinelloidea</taxon>
        <taxon>Coccinellidae</taxon>
        <taxon>Epilachninae</taxon>
        <taxon>Epilachnini</taxon>
        <taxon>Henosepilachna</taxon>
    </lineage>
</organism>
<proteinExistence type="predicted"/>
<gene>
    <name evidence="2" type="ORF">WA026_000062</name>
</gene>
<keyword evidence="1" id="KW-0732">Signal</keyword>
<feature type="chain" id="PRO_5043553584" description="Secreted protein" evidence="1">
    <location>
        <begin position="17"/>
        <end position="190"/>
    </location>
</feature>
<name>A0AAW1V4L8_9CUCU</name>
<evidence type="ECO:0000313" key="3">
    <source>
        <dbReference type="Proteomes" id="UP001431783"/>
    </source>
</evidence>
<dbReference type="AlphaFoldDB" id="A0AAW1V4L8"/>
<evidence type="ECO:0000256" key="1">
    <source>
        <dbReference type="SAM" id="SignalP"/>
    </source>
</evidence>
<feature type="signal peptide" evidence="1">
    <location>
        <begin position="1"/>
        <end position="16"/>
    </location>
</feature>
<evidence type="ECO:0000313" key="2">
    <source>
        <dbReference type="EMBL" id="KAK9887748.1"/>
    </source>
</evidence>
<accession>A0AAW1V4L8</accession>
<sequence length="190" mass="20536">MKFFLIVLSAVAVVKGSDSGFASSYNSVSGKQYHPQAWNQEIHPQHIPVIDKHGVPEETPEVKAAKHHFYAEYARAAALAAEHPDPLMGTTLKRKLGLLTTAGKATTVGGLLPTMDGAQPKVAGLELTVVGNQPTKDGLELTVVGKQLARNGLELTMDGMELAMRGMQPTMLGKEQYLKFLMFNQLQPGK</sequence>
<evidence type="ECO:0008006" key="4">
    <source>
        <dbReference type="Google" id="ProtNLM"/>
    </source>
</evidence>
<comment type="caution">
    <text evidence="2">The sequence shown here is derived from an EMBL/GenBank/DDBJ whole genome shotgun (WGS) entry which is preliminary data.</text>
</comment>
<dbReference type="EMBL" id="JARQZJ010000121">
    <property type="protein sequence ID" value="KAK9887748.1"/>
    <property type="molecule type" value="Genomic_DNA"/>
</dbReference>
<keyword evidence="3" id="KW-1185">Reference proteome</keyword>
<reference evidence="2 3" key="1">
    <citation type="submission" date="2023-03" db="EMBL/GenBank/DDBJ databases">
        <title>Genome insight into feeding habits of ladybird beetles.</title>
        <authorList>
            <person name="Li H.-S."/>
            <person name="Huang Y.-H."/>
            <person name="Pang H."/>
        </authorList>
    </citation>
    <scope>NUCLEOTIDE SEQUENCE [LARGE SCALE GENOMIC DNA]</scope>
    <source>
        <strain evidence="2">SYSU_2023b</strain>
        <tissue evidence="2">Whole body</tissue>
    </source>
</reference>
<dbReference type="Proteomes" id="UP001431783">
    <property type="component" value="Unassembled WGS sequence"/>
</dbReference>
<protein>
    <recommendedName>
        <fullName evidence="4">Secreted protein</fullName>
    </recommendedName>
</protein>